<accession>A0A8H7WER1</accession>
<dbReference type="PANTHER" id="PTHR11474">
    <property type="entry name" value="TYROSINASE FAMILY MEMBER"/>
    <property type="match status" value="1"/>
</dbReference>
<dbReference type="Pfam" id="PF00264">
    <property type="entry name" value="Tyrosinase"/>
    <property type="match status" value="1"/>
</dbReference>
<dbReference type="EMBL" id="JAFJYH010000033">
    <property type="protein sequence ID" value="KAG4423551.1"/>
    <property type="molecule type" value="Genomic_DNA"/>
</dbReference>
<dbReference type="PANTHER" id="PTHR11474:SF32">
    <property type="entry name" value="TYROSINASE"/>
    <property type="match status" value="1"/>
</dbReference>
<keyword evidence="3" id="KW-0560">Oxidoreductase</keyword>
<evidence type="ECO:0000259" key="6">
    <source>
        <dbReference type="PROSITE" id="PS00498"/>
    </source>
</evidence>
<evidence type="ECO:0000256" key="3">
    <source>
        <dbReference type="ARBA" id="ARBA00023002"/>
    </source>
</evidence>
<dbReference type="Pfam" id="PF18132">
    <property type="entry name" value="Tyrosinase_C"/>
    <property type="match status" value="1"/>
</dbReference>
<dbReference type="AlphaFoldDB" id="A0A8H7WER1"/>
<dbReference type="GO" id="GO:0004497">
    <property type="term" value="F:monooxygenase activity"/>
    <property type="evidence" value="ECO:0007669"/>
    <property type="project" value="UniProtKB-KW"/>
</dbReference>
<proteinExistence type="predicted"/>
<protein>
    <recommendedName>
        <fullName evidence="5 6">Tyrosinase copper-binding domain-containing protein</fullName>
    </recommendedName>
</protein>
<feature type="domain" description="Tyrosinase copper-binding" evidence="6">
    <location>
        <begin position="459"/>
        <end position="470"/>
    </location>
</feature>
<sequence length="732" mass="82231">MEPWRELTGEWTHSHLPQSFGAQSLEAKFNFGFSSSNSSLHLQIFNLQIFAPSNCHSFGFLDSPGARFLLFYRQREIVRSSGARRRSRSFGYFFAECNRTERDARIDIDPITTTLVIIDVEDMPFLSFWMSAAVLCTLLSRPALASPASQQPYPSYDYGADPPRLPKRQTSEFLPITGVHTGSGVNGSLPLRIEVRELEKDPVAWTLYILGLDMLQYTPQSDMLSWYQIAGIHGRPFVPFDNVLPKPGNEQNGYCNHVSILFPTWHRPYLALYEQALHEKVQMIAEQYPPGPMRERYVAAAANFRIPYWDWAVTPTGGSTILPDSVKSPSIVINGPAGVQTIANPLYSYRFQPLDPVNLPDRPFNQFLETVRYPTNQDASASSQNNLIARQLDNSGASFRTRLYILLTMYNDYTTFSNEAWIADDNPAGYDSLESIHDQIHGLTGSGGHMTYIHYSAFDPLFWLHHAMIDRVFAMWQVIFPDSYVVPEPAIFNTFTHSAGQTQDVNSPLAPFHKDLSGGFWTSETARTTEAFGYAYPETANYINGNVTGQVVVAVNQLYGLRSGVQPSSKRHLHVRTADREWIANIRVKKYALNAPFYVHIFIGSFKPDPFSWPFEPNLVGTHSIFVKIIGLNSNCNCDPDQLVTATIPLTDRLHVDIEGGFLKSLEPEDVTPYLAKNLGYRVSLMNDTAVPNADVPSLKISILSLDVERGGTDDEPPIWGQMRGHMDVSTG</sequence>
<evidence type="ECO:0000313" key="7">
    <source>
        <dbReference type="EMBL" id="KAG4423551.1"/>
    </source>
</evidence>
<evidence type="ECO:0000256" key="1">
    <source>
        <dbReference type="ARBA" id="ARBA00001973"/>
    </source>
</evidence>
<dbReference type="OrthoDB" id="6132182at2759"/>
<organism evidence="7 8">
    <name type="scientific">Cadophora malorum</name>
    <dbReference type="NCBI Taxonomy" id="108018"/>
    <lineage>
        <taxon>Eukaryota</taxon>
        <taxon>Fungi</taxon>
        <taxon>Dikarya</taxon>
        <taxon>Ascomycota</taxon>
        <taxon>Pezizomycotina</taxon>
        <taxon>Leotiomycetes</taxon>
        <taxon>Helotiales</taxon>
        <taxon>Ploettnerulaceae</taxon>
        <taxon>Cadophora</taxon>
    </lineage>
</organism>
<reference evidence="7" key="1">
    <citation type="submission" date="2021-02" db="EMBL/GenBank/DDBJ databases">
        <title>Genome sequence Cadophora malorum strain M34.</title>
        <authorList>
            <person name="Stefanovic E."/>
            <person name="Vu D."/>
            <person name="Scully C."/>
            <person name="Dijksterhuis J."/>
            <person name="Roader J."/>
            <person name="Houbraken J."/>
        </authorList>
    </citation>
    <scope>NUCLEOTIDE SEQUENCE</scope>
    <source>
        <strain evidence="7">M34</strain>
    </source>
</reference>
<dbReference type="PRINTS" id="PR00092">
    <property type="entry name" value="TYROSINASE"/>
</dbReference>
<dbReference type="GO" id="GO:0046872">
    <property type="term" value="F:metal ion binding"/>
    <property type="evidence" value="ECO:0007669"/>
    <property type="project" value="UniProtKB-KW"/>
</dbReference>
<dbReference type="InterPro" id="IPR041640">
    <property type="entry name" value="Tyrosinase_C"/>
</dbReference>
<dbReference type="InterPro" id="IPR050316">
    <property type="entry name" value="Tyrosinase/Hemocyanin"/>
</dbReference>
<keyword evidence="4" id="KW-0503">Monooxygenase</keyword>
<evidence type="ECO:0000256" key="2">
    <source>
        <dbReference type="ARBA" id="ARBA00022723"/>
    </source>
</evidence>
<comment type="cofactor">
    <cofactor evidence="1">
        <name>Cu(2+)</name>
        <dbReference type="ChEBI" id="CHEBI:29036"/>
    </cofactor>
</comment>
<evidence type="ECO:0000256" key="4">
    <source>
        <dbReference type="ARBA" id="ARBA00023033"/>
    </source>
</evidence>
<feature type="domain" description="Tyrosinase copper-binding" evidence="5">
    <location>
        <begin position="257"/>
        <end position="274"/>
    </location>
</feature>
<dbReference type="InterPro" id="IPR002227">
    <property type="entry name" value="Tyrosinase_Cu-bd"/>
</dbReference>
<dbReference type="InterPro" id="IPR008922">
    <property type="entry name" value="Di-copper_centre_dom_sf"/>
</dbReference>
<dbReference type="Gene3D" id="2.60.310.20">
    <property type="match status" value="1"/>
</dbReference>
<dbReference type="SUPFAM" id="SSF48056">
    <property type="entry name" value="Di-copper centre-containing domain"/>
    <property type="match status" value="1"/>
</dbReference>
<dbReference type="Gene3D" id="1.10.1280.10">
    <property type="entry name" value="Di-copper center containing domain from catechol oxidase"/>
    <property type="match status" value="1"/>
</dbReference>
<dbReference type="PROSITE" id="PS00498">
    <property type="entry name" value="TYROSINASE_2"/>
    <property type="match status" value="1"/>
</dbReference>
<gene>
    <name evidence="7" type="ORF">IFR04_003374</name>
</gene>
<evidence type="ECO:0000313" key="8">
    <source>
        <dbReference type="Proteomes" id="UP000664132"/>
    </source>
</evidence>
<keyword evidence="2" id="KW-0479">Metal-binding</keyword>
<comment type="caution">
    <text evidence="7">The sequence shown here is derived from an EMBL/GenBank/DDBJ whole genome shotgun (WGS) entry which is preliminary data.</text>
</comment>
<evidence type="ECO:0000259" key="5">
    <source>
        <dbReference type="PROSITE" id="PS00497"/>
    </source>
</evidence>
<keyword evidence="8" id="KW-1185">Reference proteome</keyword>
<name>A0A8H7WER1_9HELO</name>
<dbReference type="Proteomes" id="UP000664132">
    <property type="component" value="Unassembled WGS sequence"/>
</dbReference>
<dbReference type="PROSITE" id="PS00497">
    <property type="entry name" value="TYROSINASE_1"/>
    <property type="match status" value="1"/>
</dbReference>